<dbReference type="Gene3D" id="1.25.40.20">
    <property type="entry name" value="Ankyrin repeat-containing domain"/>
    <property type="match status" value="1"/>
</dbReference>
<dbReference type="WBParaSite" id="Bm7550.1">
    <property type="protein sequence ID" value="Bm7550.1"/>
    <property type="gene ID" value="WBGene00227811"/>
</dbReference>
<dbReference type="InterPro" id="IPR036770">
    <property type="entry name" value="Ankyrin_rpt-contain_sf"/>
</dbReference>
<dbReference type="Pfam" id="PF12796">
    <property type="entry name" value="Ank_2"/>
    <property type="match status" value="2"/>
</dbReference>
<dbReference type="STRING" id="6279.A0A0K0JSV1"/>
<dbReference type="EMBL" id="CAAKNF010000196">
    <property type="protein sequence ID" value="VIO87048.1"/>
    <property type="molecule type" value="Genomic_DNA"/>
</dbReference>
<dbReference type="FunCoup" id="A0A0K0JSV1">
    <property type="interactions" value="239"/>
</dbReference>
<protein>
    <submittedName>
        <fullName evidence="4 7">Bm7550</fullName>
    </submittedName>
</protein>
<sequence>MEVVQALLPILRKSVSARYIYIFAQREPNEVIIDNDHQVINPSSKLFLIFSHDNWSPAYFKMRHAFSSTSNCCNSAFKAVRSNHMHCLTYMNKKDLEQRDISGQTPLHVAAKLGFLQAIDLLQHEAPATQDAVSIFGENPALVAAGEGQTLSVELLFSGNSKHVSARAQQRDINGTTVLMAAVARGNNDLALWLLKRFGKKLAMLPNNFRMLPLHVAAANGNIEFIRNAIKYDRRMVNFRDQFGCTPVFYAIQGGCFNCVRLLIEKGGADICIVSDKGQSLLHVACLAGHAHIVRWIVNRSAANVILWTTKDNANAIHCASYSGSVAALYILLHTVSYKRRRQILALRDSRGNTPLHLTAINNHTDAAQYLLENGAEPRLLNNGGQTAETIAYIQKNYQLAKLLSYWKERKHKRKEWFTPLATNDISHVNNVYSSDYWSTSKTSNYTMPNSSSHIVPINIAESSSLQQNIASKYSSKDNFTITDPIEAIMGELRPITYVASDEGGRIFEDLSIQTDRDSLRIATKVLDEDEWRESLAAVAQIDRVLQEIDA</sequence>
<dbReference type="PANTHER" id="PTHR24173:SF74">
    <property type="entry name" value="ANKYRIN REPEAT DOMAIN-CONTAINING PROTEIN 16"/>
    <property type="match status" value="1"/>
</dbReference>
<dbReference type="GeneID" id="6102480"/>
<dbReference type="CTD" id="6102480"/>
<keyword evidence="2 3" id="KW-0040">ANK repeat</keyword>
<evidence type="ECO:0000313" key="7">
    <source>
        <dbReference type="WBParaSite" id="Bm7550.1"/>
    </source>
</evidence>
<reference evidence="5" key="3">
    <citation type="submission" date="2019-04" db="EMBL/GenBank/DDBJ databases">
        <authorList>
            <person name="Howe K."/>
            <person name="Paulini M."/>
            <person name="Williams G."/>
        </authorList>
    </citation>
    <scope>NUCLEOTIDE SEQUENCE [LARGE SCALE GENOMIC DNA]</scope>
    <source>
        <strain evidence="5">FR3</strain>
    </source>
</reference>
<dbReference type="PANTHER" id="PTHR24173">
    <property type="entry name" value="ANKYRIN REPEAT CONTAINING"/>
    <property type="match status" value="1"/>
</dbReference>
<dbReference type="RefSeq" id="XP_001899049.2">
    <property type="nucleotide sequence ID" value="XM_001899014.2"/>
</dbReference>
<accession>A0A4E9EWG9</accession>
<evidence type="ECO:0000256" key="2">
    <source>
        <dbReference type="ARBA" id="ARBA00023043"/>
    </source>
</evidence>
<keyword evidence="6" id="KW-1185">Reference proteome</keyword>
<reference evidence="7" key="4">
    <citation type="submission" date="2019-12" db="UniProtKB">
        <authorList>
            <consortium name="WormBaseParasite"/>
        </authorList>
    </citation>
    <scope>IDENTIFICATION</scope>
</reference>
<dbReference type="KEGG" id="bmy:BM_BM7550"/>
<evidence type="ECO:0000313" key="5">
    <source>
        <dbReference type="EMBL" id="VIO87048.1"/>
    </source>
</evidence>
<dbReference type="EMBL" id="LN856931">
    <property type="protein sequence ID" value="CRZ23960.1"/>
    <property type="molecule type" value="Genomic_DNA"/>
</dbReference>
<dbReference type="OrthoDB" id="10261302at2759"/>
<dbReference type="InterPro" id="IPR002110">
    <property type="entry name" value="Ankyrin_rpt"/>
</dbReference>
<dbReference type="OMA" id="IHCASYS"/>
<dbReference type="Proteomes" id="UP000006672">
    <property type="component" value="Unassembled WGS sequence"/>
</dbReference>
<dbReference type="SUPFAM" id="SSF48403">
    <property type="entry name" value="Ankyrin repeat"/>
    <property type="match status" value="1"/>
</dbReference>
<dbReference type="WormBase" id="Bm7550">
    <property type="protein sequence ID" value="BM31129"/>
    <property type="gene ID" value="WBGene00227811"/>
</dbReference>
<reference evidence="4" key="2">
    <citation type="submission" date="2012-12" db="EMBL/GenBank/DDBJ databases">
        <authorList>
            <person name="Gao Y.W."/>
            <person name="Fan S.T."/>
            <person name="Sun H.T."/>
            <person name="Wang Z."/>
            <person name="Gao X.L."/>
            <person name="Li Y.G."/>
            <person name="Wang T.C."/>
            <person name="Zhang K."/>
            <person name="Xu W.W."/>
            <person name="Yu Z.J."/>
            <person name="Xia X.Z."/>
        </authorList>
    </citation>
    <scope>NUCLEOTIDE SEQUENCE</scope>
    <source>
        <strain evidence="4">FR3</strain>
    </source>
</reference>
<feature type="repeat" description="ANK" evidence="3">
    <location>
        <begin position="351"/>
        <end position="383"/>
    </location>
</feature>
<evidence type="ECO:0000313" key="6">
    <source>
        <dbReference type="Proteomes" id="UP000006672"/>
    </source>
</evidence>
<proteinExistence type="predicted"/>
<evidence type="ECO:0000256" key="3">
    <source>
        <dbReference type="PROSITE-ProRule" id="PRU00023"/>
    </source>
</evidence>
<reference evidence="4 6" key="1">
    <citation type="journal article" date="2007" name="Science">
        <title>Draft genome of the filarial nematode parasite Brugia malayi.</title>
        <authorList>
            <person name="Ghedin E."/>
            <person name="Wang S."/>
            <person name="Spiro D."/>
            <person name="Caler E."/>
            <person name="Zhao Q."/>
            <person name="Crabtree J."/>
            <person name="Allen J.E."/>
            <person name="Delcher A.L."/>
            <person name="Guiliano D.B."/>
            <person name="Miranda-Saavedra D."/>
            <person name="Angiuoli S.V."/>
            <person name="Creasy T."/>
            <person name="Amedeo P."/>
            <person name="Haas B."/>
            <person name="El-Sayed N.M."/>
            <person name="Wortman J.R."/>
            <person name="Feldblyum T."/>
            <person name="Tallon L."/>
            <person name="Schatz M."/>
            <person name="Shumway M."/>
            <person name="Koo H."/>
            <person name="Salzberg S.L."/>
            <person name="Schobel S."/>
            <person name="Pertea M."/>
            <person name="Pop M."/>
            <person name="White O."/>
            <person name="Barton G.J."/>
            <person name="Carlow C.K."/>
            <person name="Crawford M.J."/>
            <person name="Daub J."/>
            <person name="Dimmic M.W."/>
            <person name="Estes C.F."/>
            <person name="Foster J.M."/>
            <person name="Ganatra M."/>
            <person name="Gregory W.F."/>
            <person name="Johnson N.M."/>
            <person name="Jin J."/>
            <person name="Komuniecki R."/>
            <person name="Korf I."/>
            <person name="Kumar S."/>
            <person name="Laney S."/>
            <person name="Li B.W."/>
            <person name="Li W."/>
            <person name="Lindblom T.H."/>
            <person name="Lustigman S."/>
            <person name="Ma D."/>
            <person name="Maina C.V."/>
            <person name="Martin D.M."/>
            <person name="McCarter J.P."/>
            <person name="McReynolds L."/>
            <person name="Mitreva M."/>
            <person name="Nutman T.B."/>
            <person name="Parkinson J."/>
            <person name="Peregrin-Alvarez J.M."/>
            <person name="Poole C."/>
            <person name="Ren Q."/>
            <person name="Saunders L."/>
            <person name="Sluder A.E."/>
            <person name="Smith K."/>
            <person name="Stanke M."/>
            <person name="Unnasch T.R."/>
            <person name="Ware J."/>
            <person name="Wei A.D."/>
            <person name="Weil G."/>
            <person name="Williams D.J."/>
            <person name="Zhang Y."/>
            <person name="Williams S.A."/>
            <person name="Fraser-Liggett C."/>
            <person name="Slatko B."/>
            <person name="Blaxter M.L."/>
            <person name="Scott A.L."/>
        </authorList>
    </citation>
    <scope>NUCLEOTIDE SEQUENCE</scope>
    <source>
        <strain evidence="4 6">FR3</strain>
    </source>
</reference>
<name>A0A0K0JSV1_BRUMA</name>
<dbReference type="SMART" id="SM00248">
    <property type="entry name" value="ANK"/>
    <property type="match status" value="8"/>
</dbReference>
<organism evidence="6 7">
    <name type="scientific">Brugia malayi</name>
    <name type="common">Filarial nematode worm</name>
    <dbReference type="NCBI Taxonomy" id="6279"/>
    <lineage>
        <taxon>Eukaryota</taxon>
        <taxon>Metazoa</taxon>
        <taxon>Ecdysozoa</taxon>
        <taxon>Nematoda</taxon>
        <taxon>Chromadorea</taxon>
        <taxon>Rhabditida</taxon>
        <taxon>Spirurina</taxon>
        <taxon>Spiruromorpha</taxon>
        <taxon>Filarioidea</taxon>
        <taxon>Onchocercidae</taxon>
        <taxon>Brugia</taxon>
    </lineage>
</organism>
<accession>A0A0K0JSV1</accession>
<keyword evidence="1" id="KW-0677">Repeat</keyword>
<gene>
    <name evidence="4 7 8" type="ORF">Bm7550</name>
    <name evidence="5" type="ORF">BM_BM7550</name>
    <name evidence="4" type="ORF">BM_Bm7550</name>
</gene>
<dbReference type="PROSITE" id="PS50297">
    <property type="entry name" value="ANK_REP_REGION"/>
    <property type="match status" value="2"/>
</dbReference>
<dbReference type="AlphaFoldDB" id="A0A0K0JSV1"/>
<dbReference type="PROSITE" id="PS50088">
    <property type="entry name" value="ANK_REPEAT"/>
    <property type="match status" value="2"/>
</dbReference>
<dbReference type="Pfam" id="PF00023">
    <property type="entry name" value="Ank"/>
    <property type="match status" value="2"/>
</dbReference>
<evidence type="ECO:0000256" key="1">
    <source>
        <dbReference type="ARBA" id="ARBA00022737"/>
    </source>
</evidence>
<evidence type="ECO:0000313" key="8">
    <source>
        <dbReference type="WormBase" id="Bm7550"/>
    </source>
</evidence>
<evidence type="ECO:0000313" key="4">
    <source>
        <dbReference type="EMBL" id="CRZ23960.1"/>
    </source>
</evidence>
<feature type="repeat" description="ANK" evidence="3">
    <location>
        <begin position="102"/>
        <end position="122"/>
    </location>
</feature>